<dbReference type="EMBL" id="JAMOIM010000081">
    <property type="protein sequence ID" value="MCW6512989.1"/>
    <property type="molecule type" value="Genomic_DNA"/>
</dbReference>
<dbReference type="Proteomes" id="UP001165667">
    <property type="component" value="Unassembled WGS sequence"/>
</dbReference>
<feature type="domain" description="Exonuclease" evidence="3">
    <location>
        <begin position="34"/>
        <end position="199"/>
    </location>
</feature>
<dbReference type="Pfam" id="PF00929">
    <property type="entry name" value="RNase_T"/>
    <property type="match status" value="1"/>
</dbReference>
<keyword evidence="4" id="KW-0540">Nuclease</keyword>
<comment type="subunit">
    <text evidence="2">DNA polymerase III contains a core (composed of alpha, epsilon and theta chains) that associates with a tau subunit. This core dimerizes to form the POLIII' complex. PolIII' associates with the gamma complex (composed of gamma, delta, delta', psi and chi chains) and with the beta chain to form the complete DNA polymerase III complex.</text>
</comment>
<protein>
    <submittedName>
        <fullName evidence="4">3'-5' exonuclease</fullName>
    </submittedName>
</protein>
<dbReference type="SUPFAM" id="SSF53098">
    <property type="entry name" value="Ribonuclease H-like"/>
    <property type="match status" value="1"/>
</dbReference>
<comment type="function">
    <text evidence="1">DNA polymerase III is a complex, multichain enzyme responsible for most of the replicative synthesis in bacteria. The epsilon subunit contain the editing function and is a proofreading 3'-5' exonuclease.</text>
</comment>
<keyword evidence="4" id="KW-0269">Exonuclease</keyword>
<proteinExistence type="predicted"/>
<accession>A0AA41Z2G0</accession>
<gene>
    <name evidence="4" type="ORF">M8523_34560</name>
</gene>
<dbReference type="GO" id="GO:0005829">
    <property type="term" value="C:cytosol"/>
    <property type="evidence" value="ECO:0007669"/>
    <property type="project" value="TreeGrafter"/>
</dbReference>
<sequence>MARLLSEHEDYRVLRRLLPRPISPARPLAAGEKLIVIVDTETTGLDHARDEIIELGMVAFIHNPSGLILDVVGVFSALHEPSRPIGPEITRLTGITAAMVEGERIDIDAVERFIEGADLVIAHNAAFDRPFCERLARGFAPKPWACSVKEVDWAGFGFEGAKLGYLINQCGLFHNGHRAVDDCHALLEILAATLPDAATSALSHLIASAETTRIRLWAEGAPFELKDELKRRGYRWDAGGDGRPRCWWVEVEEKACEAEIAYLEQEIYMRRVRPRAQRITACERYKAL</sequence>
<dbReference type="InterPro" id="IPR036397">
    <property type="entry name" value="RNaseH_sf"/>
</dbReference>
<organism evidence="4 5">
    <name type="scientific">Lichenifustis flavocetrariae</name>
    <dbReference type="NCBI Taxonomy" id="2949735"/>
    <lineage>
        <taxon>Bacteria</taxon>
        <taxon>Pseudomonadati</taxon>
        <taxon>Pseudomonadota</taxon>
        <taxon>Alphaproteobacteria</taxon>
        <taxon>Hyphomicrobiales</taxon>
        <taxon>Lichenihabitantaceae</taxon>
        <taxon>Lichenifustis</taxon>
    </lineage>
</organism>
<dbReference type="InterPro" id="IPR012337">
    <property type="entry name" value="RNaseH-like_sf"/>
</dbReference>
<dbReference type="CDD" id="cd06127">
    <property type="entry name" value="DEDDh"/>
    <property type="match status" value="1"/>
</dbReference>
<evidence type="ECO:0000259" key="3">
    <source>
        <dbReference type="SMART" id="SM00479"/>
    </source>
</evidence>
<evidence type="ECO:0000256" key="1">
    <source>
        <dbReference type="ARBA" id="ARBA00025483"/>
    </source>
</evidence>
<dbReference type="PANTHER" id="PTHR30231:SF37">
    <property type="entry name" value="EXODEOXYRIBONUCLEASE 10"/>
    <property type="match status" value="1"/>
</dbReference>
<name>A0AA41Z2G0_9HYPH</name>
<dbReference type="InterPro" id="IPR013520">
    <property type="entry name" value="Ribonucl_H"/>
</dbReference>
<dbReference type="SMART" id="SM00479">
    <property type="entry name" value="EXOIII"/>
    <property type="match status" value="1"/>
</dbReference>
<dbReference type="PANTHER" id="PTHR30231">
    <property type="entry name" value="DNA POLYMERASE III SUBUNIT EPSILON"/>
    <property type="match status" value="1"/>
</dbReference>
<evidence type="ECO:0000313" key="4">
    <source>
        <dbReference type="EMBL" id="MCW6512989.1"/>
    </source>
</evidence>
<dbReference type="Gene3D" id="3.30.420.10">
    <property type="entry name" value="Ribonuclease H-like superfamily/Ribonuclease H"/>
    <property type="match status" value="1"/>
</dbReference>
<dbReference type="FunFam" id="3.30.420.10:FF:000045">
    <property type="entry name" value="3'-5' exonuclease DinG"/>
    <property type="match status" value="1"/>
</dbReference>
<dbReference type="NCBIfam" id="NF006615">
    <property type="entry name" value="PRK09182.1"/>
    <property type="match status" value="1"/>
</dbReference>
<dbReference type="GO" id="GO:0008408">
    <property type="term" value="F:3'-5' exonuclease activity"/>
    <property type="evidence" value="ECO:0007669"/>
    <property type="project" value="TreeGrafter"/>
</dbReference>
<reference evidence="4" key="1">
    <citation type="submission" date="2022-05" db="EMBL/GenBank/DDBJ databases">
        <authorList>
            <person name="Pankratov T."/>
        </authorList>
    </citation>
    <scope>NUCLEOTIDE SEQUENCE</scope>
    <source>
        <strain evidence="4">BP6-180914</strain>
    </source>
</reference>
<evidence type="ECO:0000256" key="2">
    <source>
        <dbReference type="ARBA" id="ARBA00026073"/>
    </source>
</evidence>
<keyword evidence="4" id="KW-0378">Hydrolase</keyword>
<evidence type="ECO:0000313" key="5">
    <source>
        <dbReference type="Proteomes" id="UP001165667"/>
    </source>
</evidence>
<comment type="caution">
    <text evidence="4">The sequence shown here is derived from an EMBL/GenBank/DDBJ whole genome shotgun (WGS) entry which is preliminary data.</text>
</comment>
<dbReference type="GO" id="GO:0045004">
    <property type="term" value="P:DNA replication proofreading"/>
    <property type="evidence" value="ECO:0007669"/>
    <property type="project" value="TreeGrafter"/>
</dbReference>
<dbReference type="AlphaFoldDB" id="A0AA41Z2G0"/>
<dbReference type="GO" id="GO:0003676">
    <property type="term" value="F:nucleic acid binding"/>
    <property type="evidence" value="ECO:0007669"/>
    <property type="project" value="InterPro"/>
</dbReference>
<keyword evidence="5" id="KW-1185">Reference proteome</keyword>